<dbReference type="EMBL" id="CAMPGE010016921">
    <property type="protein sequence ID" value="CAI2375440.1"/>
    <property type="molecule type" value="Genomic_DNA"/>
</dbReference>
<keyword evidence="3" id="KW-1185">Reference proteome</keyword>
<dbReference type="Gene3D" id="3.40.50.150">
    <property type="entry name" value="Vaccinia Virus protein VP39"/>
    <property type="match status" value="1"/>
</dbReference>
<dbReference type="PANTHER" id="PTHR43591:SF24">
    <property type="entry name" value="2-METHOXY-6-POLYPRENYL-1,4-BENZOQUINOL METHYLASE, MITOCHONDRIAL"/>
    <property type="match status" value="1"/>
</dbReference>
<sequence length="289" mass="33003">MYQDVLEHFAMQSPIILYSLTQAKKFSKICEVGVGPGLAARMFISSIMKKGAFYFCSDLSDEMIKGFYDNFQSCDSALNPRNKLEMIEDFETIDTNKHIKEMGDEIEKKLFLVKANNEKLPYPDECFDLYLSSLSLHLVDNYMNQLEEAYRVLEIGGVAGFTVPGRLENCTNLNFVPSVLQSLGHELPASSNKPATHLSDKGNIYKDFRKVEFNIVKMYYTETNHTSENVTEMVDVIIKSPIFSNILDNLTEEQKSEFYDELDLQWTLKFGPQTTETLKLDILVVIATK</sequence>
<dbReference type="InterPro" id="IPR013216">
    <property type="entry name" value="Methyltransf_11"/>
</dbReference>
<dbReference type="Pfam" id="PF08241">
    <property type="entry name" value="Methyltransf_11"/>
    <property type="match status" value="1"/>
</dbReference>
<protein>
    <recommendedName>
        <fullName evidence="1">Methyltransferase type 11 domain-containing protein</fullName>
    </recommendedName>
</protein>
<comment type="caution">
    <text evidence="2">The sequence shown here is derived from an EMBL/GenBank/DDBJ whole genome shotgun (WGS) entry which is preliminary data.</text>
</comment>
<gene>
    <name evidence="2" type="ORF">ECRASSUSDP1_LOCUS16802</name>
</gene>
<dbReference type="GO" id="GO:0008757">
    <property type="term" value="F:S-adenosylmethionine-dependent methyltransferase activity"/>
    <property type="evidence" value="ECO:0007669"/>
    <property type="project" value="InterPro"/>
</dbReference>
<reference evidence="2" key="1">
    <citation type="submission" date="2023-07" db="EMBL/GenBank/DDBJ databases">
        <authorList>
            <consortium name="AG Swart"/>
            <person name="Singh M."/>
            <person name="Singh A."/>
            <person name="Seah K."/>
            <person name="Emmerich C."/>
        </authorList>
    </citation>
    <scope>NUCLEOTIDE SEQUENCE</scope>
    <source>
        <strain evidence="2">DP1</strain>
    </source>
</reference>
<name>A0AAD2CZV7_EUPCR</name>
<feature type="domain" description="Methyltransferase type 11" evidence="1">
    <location>
        <begin position="32"/>
        <end position="158"/>
    </location>
</feature>
<dbReference type="PANTHER" id="PTHR43591">
    <property type="entry name" value="METHYLTRANSFERASE"/>
    <property type="match status" value="1"/>
</dbReference>
<accession>A0AAD2CZV7</accession>
<dbReference type="AlphaFoldDB" id="A0AAD2CZV7"/>
<dbReference type="InterPro" id="IPR029063">
    <property type="entry name" value="SAM-dependent_MTases_sf"/>
</dbReference>
<organism evidence="2 3">
    <name type="scientific">Euplotes crassus</name>
    <dbReference type="NCBI Taxonomy" id="5936"/>
    <lineage>
        <taxon>Eukaryota</taxon>
        <taxon>Sar</taxon>
        <taxon>Alveolata</taxon>
        <taxon>Ciliophora</taxon>
        <taxon>Intramacronucleata</taxon>
        <taxon>Spirotrichea</taxon>
        <taxon>Hypotrichia</taxon>
        <taxon>Euplotida</taxon>
        <taxon>Euplotidae</taxon>
        <taxon>Moneuplotes</taxon>
    </lineage>
</organism>
<proteinExistence type="predicted"/>
<evidence type="ECO:0000313" key="3">
    <source>
        <dbReference type="Proteomes" id="UP001295684"/>
    </source>
</evidence>
<evidence type="ECO:0000313" key="2">
    <source>
        <dbReference type="EMBL" id="CAI2375440.1"/>
    </source>
</evidence>
<dbReference type="Proteomes" id="UP001295684">
    <property type="component" value="Unassembled WGS sequence"/>
</dbReference>
<dbReference type="SUPFAM" id="SSF53335">
    <property type="entry name" value="S-adenosyl-L-methionine-dependent methyltransferases"/>
    <property type="match status" value="1"/>
</dbReference>
<evidence type="ECO:0000259" key="1">
    <source>
        <dbReference type="Pfam" id="PF08241"/>
    </source>
</evidence>